<dbReference type="FunFam" id="3.40.50.300:FF:000285">
    <property type="entry name" value="Sporulation initiation inhibitor Soj"/>
    <property type="match status" value="1"/>
</dbReference>
<evidence type="ECO:0000313" key="5">
    <source>
        <dbReference type="Proteomes" id="UP000251577"/>
    </source>
</evidence>
<dbReference type="Gene3D" id="3.40.50.300">
    <property type="entry name" value="P-loop containing nucleotide triphosphate hydrolases"/>
    <property type="match status" value="1"/>
</dbReference>
<comment type="function">
    <text evidence="2">May play a role in septum formation.</text>
</comment>
<sequence>MSQNEWDETPIARAARQAARMSNPANLKLPKPERCRKITIANQKGGVGKTTSTVNLAWALGLHGLKTLVIDLDPQGNASTALGAEHRMGTPSSYEVLIGVIGAAEAMQWCETNPNVCCIPATIDLAGAEIELVSMVKREYRLAQALNDDFLAEQGFDYVFVDCPPSLGLLTINAMTTVDEVLLPIQCEYYALEGVGQLLSNISMIRENLNPNLHVGAVLLTMYDGRTKLSEQVVEEARRHFGSVVLINRIPRSVKVSEAPGYGQTVLEYDAGSRGALAYFDAAIELAKRGDYLPTAESAPIGVAPELHS</sequence>
<dbReference type="EMBL" id="QHCV01000008">
    <property type="protein sequence ID" value="RAV32872.1"/>
    <property type="molecule type" value="Genomic_DNA"/>
</dbReference>
<dbReference type="SUPFAM" id="SSF52540">
    <property type="entry name" value="P-loop containing nucleoside triphosphate hydrolases"/>
    <property type="match status" value="1"/>
</dbReference>
<dbReference type="PANTHER" id="PTHR13696:SF52">
    <property type="entry name" value="PARA FAMILY PROTEIN CT_582"/>
    <property type="match status" value="1"/>
</dbReference>
<dbReference type="AlphaFoldDB" id="A0A364V896"/>
<dbReference type="Pfam" id="PF13614">
    <property type="entry name" value="AAA_31"/>
    <property type="match status" value="1"/>
</dbReference>
<organism evidence="4 5">
    <name type="scientific">Corynebacterium heidelbergense</name>
    <dbReference type="NCBI Taxonomy" id="2055947"/>
    <lineage>
        <taxon>Bacteria</taxon>
        <taxon>Bacillati</taxon>
        <taxon>Actinomycetota</taxon>
        <taxon>Actinomycetes</taxon>
        <taxon>Mycobacteriales</taxon>
        <taxon>Corynebacteriaceae</taxon>
        <taxon>Corynebacterium</taxon>
    </lineage>
</organism>
<accession>A0A364V896</accession>
<proteinExistence type="inferred from homology"/>
<dbReference type="PANTHER" id="PTHR13696">
    <property type="entry name" value="P-LOOP CONTAINING NUCLEOSIDE TRIPHOSPHATE HYDROLASE"/>
    <property type="match status" value="1"/>
</dbReference>
<dbReference type="InterPro" id="IPR050678">
    <property type="entry name" value="DNA_Partitioning_ATPase"/>
</dbReference>
<dbReference type="Proteomes" id="UP000251577">
    <property type="component" value="Unassembled WGS sequence"/>
</dbReference>
<protein>
    <submittedName>
        <fullName evidence="4">Chromosome partitioning protein</fullName>
    </submittedName>
</protein>
<dbReference type="CDD" id="cd02042">
    <property type="entry name" value="ParAB_family"/>
    <property type="match status" value="1"/>
</dbReference>
<evidence type="ECO:0000313" key="4">
    <source>
        <dbReference type="EMBL" id="RAV32872.1"/>
    </source>
</evidence>
<feature type="domain" description="AAA" evidence="3">
    <location>
        <begin position="36"/>
        <end position="214"/>
    </location>
</feature>
<keyword evidence="5" id="KW-1185">Reference proteome</keyword>
<dbReference type="InterPro" id="IPR025669">
    <property type="entry name" value="AAA_dom"/>
</dbReference>
<name>A0A364V896_9CORY</name>
<comment type="similarity">
    <text evidence="1">Belongs to the ParA family.</text>
</comment>
<evidence type="ECO:0000256" key="1">
    <source>
        <dbReference type="ARBA" id="ARBA00006976"/>
    </source>
</evidence>
<gene>
    <name evidence="4" type="ORF">DLJ54_01425</name>
</gene>
<evidence type="ECO:0000259" key="3">
    <source>
        <dbReference type="Pfam" id="PF13614"/>
    </source>
</evidence>
<dbReference type="InterPro" id="IPR027417">
    <property type="entry name" value="P-loop_NTPase"/>
</dbReference>
<dbReference type="RefSeq" id="WP_113630093.1">
    <property type="nucleotide sequence ID" value="NZ_QHCV01000008.1"/>
</dbReference>
<evidence type="ECO:0000256" key="2">
    <source>
        <dbReference type="ARBA" id="ARBA00059092"/>
    </source>
</evidence>
<reference evidence="4 5" key="1">
    <citation type="journal article" date="2018" name="Syst. Appl. Microbiol.">
        <title>Corynebacterium heidelbergense sp. nov., isolated from the preen glands of Egyptian geese (Alopochen aegyptiacus).</title>
        <authorList>
            <person name="Braun M.S."/>
            <person name="Wang E."/>
            <person name="Zimmermann S."/>
            <person name="Wink M."/>
        </authorList>
    </citation>
    <scope>NUCLEOTIDE SEQUENCE [LARGE SCALE GENOMIC DNA]</scope>
    <source>
        <strain evidence="4 5">647</strain>
    </source>
</reference>
<comment type="caution">
    <text evidence="4">The sequence shown here is derived from an EMBL/GenBank/DDBJ whole genome shotgun (WGS) entry which is preliminary data.</text>
</comment>